<dbReference type="AlphaFoldDB" id="A0A2R4CI12"/>
<dbReference type="GO" id="GO:0005524">
    <property type="term" value="F:ATP binding"/>
    <property type="evidence" value="ECO:0007669"/>
    <property type="project" value="UniProtKB-KW"/>
</dbReference>
<name>A0A2R4CI12_9BURK</name>
<keyword evidence="1" id="KW-1133">Transmembrane helix</keyword>
<keyword evidence="1" id="KW-0472">Membrane</keyword>
<keyword evidence="2" id="KW-0547">Nucleotide-binding</keyword>
<protein>
    <submittedName>
        <fullName evidence="2">ATP-binding protein</fullName>
    </submittedName>
</protein>
<dbReference type="EMBL" id="CP028324">
    <property type="protein sequence ID" value="AVR99098.1"/>
    <property type="molecule type" value="Genomic_DNA"/>
</dbReference>
<dbReference type="KEGG" id="masz:C9I28_08515"/>
<dbReference type="Proteomes" id="UP000240505">
    <property type="component" value="Chromosome"/>
</dbReference>
<keyword evidence="3" id="KW-1185">Reference proteome</keyword>
<gene>
    <name evidence="2" type="ORF">C9I28_08515</name>
</gene>
<evidence type="ECO:0000313" key="2">
    <source>
        <dbReference type="EMBL" id="AVR99098.1"/>
    </source>
</evidence>
<evidence type="ECO:0000313" key="3">
    <source>
        <dbReference type="Proteomes" id="UP000240505"/>
    </source>
</evidence>
<keyword evidence="1" id="KW-0812">Transmembrane</keyword>
<evidence type="ECO:0000256" key="1">
    <source>
        <dbReference type="SAM" id="Phobius"/>
    </source>
</evidence>
<keyword evidence="2" id="KW-0067">ATP-binding</keyword>
<feature type="transmembrane region" description="Helical" evidence="1">
    <location>
        <begin position="65"/>
        <end position="83"/>
    </location>
</feature>
<sequence length="85" mass="8998">MGEVPGVPVVDEDEVPVWPLVPEVPVAPLVELVEPLVALEPIVELSLLPLVVSVVLQAARATQNAAANIVFIIAMIFPLVSGLKR</sequence>
<accession>A0A2R4CI12</accession>
<reference evidence="2 3" key="1">
    <citation type="submission" date="2018-03" db="EMBL/GenBank/DDBJ databases">
        <title>Massilia armeniaca sp. nov., isolated from desert soil.</title>
        <authorList>
            <person name="Huang H."/>
            <person name="Ren M."/>
        </authorList>
    </citation>
    <scope>NUCLEOTIDE SEQUENCE [LARGE SCALE GENOMIC DNA]</scope>
    <source>
        <strain evidence="2 3">ZMN-3</strain>
    </source>
</reference>
<proteinExistence type="predicted"/>
<organism evidence="2 3">
    <name type="scientific">Pseudoduganella armeniaca</name>
    <dbReference type="NCBI Taxonomy" id="2072590"/>
    <lineage>
        <taxon>Bacteria</taxon>
        <taxon>Pseudomonadati</taxon>
        <taxon>Pseudomonadota</taxon>
        <taxon>Betaproteobacteria</taxon>
        <taxon>Burkholderiales</taxon>
        <taxon>Oxalobacteraceae</taxon>
        <taxon>Telluria group</taxon>
        <taxon>Pseudoduganella</taxon>
    </lineage>
</organism>